<comment type="caution">
    <text evidence="1">The sequence shown here is derived from an EMBL/GenBank/DDBJ whole genome shotgun (WGS) entry which is preliminary data.</text>
</comment>
<accession>A0A2T2WPU6</accession>
<sequence length="65" mass="6845">MRSHLSSERGTGLRTLLDHLGSLAEIAGPTSKTRSWRSTDAGCSGHLGFSWGPPGVVVGCFLVSF</sequence>
<dbReference type="EMBL" id="PXYT01000084">
    <property type="protein sequence ID" value="PSR24256.1"/>
    <property type="molecule type" value="Genomic_DNA"/>
</dbReference>
<proteinExistence type="predicted"/>
<protein>
    <submittedName>
        <fullName evidence="1">Uncharacterized protein</fullName>
    </submittedName>
</protein>
<reference evidence="1 2" key="1">
    <citation type="journal article" date="2014" name="BMC Genomics">
        <title>Comparison of environmental and isolate Sulfobacillus genomes reveals diverse carbon, sulfur, nitrogen, and hydrogen metabolisms.</title>
        <authorList>
            <person name="Justice N.B."/>
            <person name="Norman A."/>
            <person name="Brown C.T."/>
            <person name="Singh A."/>
            <person name="Thomas B.C."/>
            <person name="Banfield J.F."/>
        </authorList>
    </citation>
    <scope>NUCLEOTIDE SEQUENCE [LARGE SCALE GENOMIC DNA]</scope>
    <source>
        <strain evidence="1">AMDSBA1</strain>
    </source>
</reference>
<evidence type="ECO:0000313" key="1">
    <source>
        <dbReference type="EMBL" id="PSR24256.1"/>
    </source>
</evidence>
<organism evidence="1 2">
    <name type="scientific">Sulfobacillus benefaciens</name>
    <dbReference type="NCBI Taxonomy" id="453960"/>
    <lineage>
        <taxon>Bacteria</taxon>
        <taxon>Bacillati</taxon>
        <taxon>Bacillota</taxon>
        <taxon>Clostridia</taxon>
        <taxon>Eubacteriales</taxon>
        <taxon>Clostridiales Family XVII. Incertae Sedis</taxon>
        <taxon>Sulfobacillus</taxon>
    </lineage>
</organism>
<name>A0A2T2WPU6_9FIRM</name>
<dbReference type="AlphaFoldDB" id="A0A2T2WPU6"/>
<evidence type="ECO:0000313" key="2">
    <source>
        <dbReference type="Proteomes" id="UP000242699"/>
    </source>
</evidence>
<dbReference type="Proteomes" id="UP000242699">
    <property type="component" value="Unassembled WGS sequence"/>
</dbReference>
<gene>
    <name evidence="1" type="ORF">C7B43_19500</name>
</gene>